<name>A0ABU2Z213_9ACTN</name>
<evidence type="ECO:0000313" key="4">
    <source>
        <dbReference type="Proteomes" id="UP001180737"/>
    </source>
</evidence>
<gene>
    <name evidence="3" type="ORF">RM704_24750</name>
</gene>
<dbReference type="PANTHER" id="PTHR10587:SF134">
    <property type="entry name" value="SECRETED PROTEIN"/>
    <property type="match status" value="1"/>
</dbReference>
<dbReference type="InterPro" id="IPR002509">
    <property type="entry name" value="NODB_dom"/>
</dbReference>
<reference evidence="3" key="1">
    <citation type="submission" date="2024-05" db="EMBL/GenBank/DDBJ databases">
        <title>30 novel species of actinomycetes from the DSMZ collection.</title>
        <authorList>
            <person name="Nouioui I."/>
        </authorList>
    </citation>
    <scope>NUCLEOTIDE SEQUENCE</scope>
    <source>
        <strain evidence="3">DSM 3412</strain>
    </source>
</reference>
<dbReference type="GO" id="GO:0016787">
    <property type="term" value="F:hydrolase activity"/>
    <property type="evidence" value="ECO:0007669"/>
    <property type="project" value="UniProtKB-KW"/>
</dbReference>
<feature type="region of interest" description="Disordered" evidence="1">
    <location>
        <begin position="41"/>
        <end position="90"/>
    </location>
</feature>
<dbReference type="SUPFAM" id="SSF88713">
    <property type="entry name" value="Glycoside hydrolase/deacetylase"/>
    <property type="match status" value="1"/>
</dbReference>
<comment type="caution">
    <text evidence="3">The sequence shown here is derived from an EMBL/GenBank/DDBJ whole genome shotgun (WGS) entry which is preliminary data.</text>
</comment>
<feature type="compositionally biased region" description="Low complexity" evidence="1">
    <location>
        <begin position="49"/>
        <end position="74"/>
    </location>
</feature>
<dbReference type="Pfam" id="PF01522">
    <property type="entry name" value="Polysacc_deac_1"/>
    <property type="match status" value="1"/>
</dbReference>
<keyword evidence="4" id="KW-1185">Reference proteome</keyword>
<dbReference type="Gene3D" id="3.20.20.370">
    <property type="entry name" value="Glycoside hydrolase/deacetylase"/>
    <property type="match status" value="1"/>
</dbReference>
<dbReference type="RefSeq" id="WP_033528379.1">
    <property type="nucleotide sequence ID" value="NZ_JAVRFJ010000023.1"/>
</dbReference>
<protein>
    <submittedName>
        <fullName evidence="3">Polysaccharide deacetylase family protein</fullName>
        <ecNumber evidence="3">3.-.-.-</ecNumber>
    </submittedName>
</protein>
<sequence length="347" mass="38084">MRFVRQNDVKSAKWSIGRGSAGVRGGIALLALAAVVSGCGGGGAEEASEQGSAGRRGAAEAGPTTGTAGPAHGQQRGPGGARQHGGRQLDAPAARALDAYAGKVRRAHAARVAAAKRWGLARVPLSAPAPPAEKPELRTRKGFEVDGHAEDGLPPVFTTVPTRQKVVFLTIDDGAEKDPAFLRMMTDLRVPYTAFLSDYLIKEDYGYFERMRDRGVALNNHTLRHRHLPTLSYAAQKHEICGMQDVIEKRYGTRPTLFRPPYGSYDRDTLRAARTCGIEAVPLWNEEVFVDRWDYRESDRELRPGDIVLSHFRGTSDWKGTMPDMVRRFLNLVTAEGYAVARLEDYL</sequence>
<dbReference type="CDD" id="cd10917">
    <property type="entry name" value="CE4_NodB_like_6s_7s"/>
    <property type="match status" value="1"/>
</dbReference>
<dbReference type="EC" id="3.-.-.-" evidence="3"/>
<organism evidence="3 4">
    <name type="scientific">Streptomyces gottesmaniae</name>
    <dbReference type="NCBI Taxonomy" id="3075518"/>
    <lineage>
        <taxon>Bacteria</taxon>
        <taxon>Bacillati</taxon>
        <taxon>Actinomycetota</taxon>
        <taxon>Actinomycetes</taxon>
        <taxon>Kitasatosporales</taxon>
        <taxon>Streptomycetaceae</taxon>
        <taxon>Streptomyces</taxon>
    </lineage>
</organism>
<dbReference type="EMBL" id="JAVRFJ010000023">
    <property type="protein sequence ID" value="MDT0570626.1"/>
    <property type="molecule type" value="Genomic_DNA"/>
</dbReference>
<accession>A0ABU2Z213</accession>
<proteinExistence type="predicted"/>
<evidence type="ECO:0000259" key="2">
    <source>
        <dbReference type="PROSITE" id="PS51677"/>
    </source>
</evidence>
<dbReference type="Proteomes" id="UP001180737">
    <property type="component" value="Unassembled WGS sequence"/>
</dbReference>
<dbReference type="PROSITE" id="PS51677">
    <property type="entry name" value="NODB"/>
    <property type="match status" value="1"/>
</dbReference>
<dbReference type="PANTHER" id="PTHR10587">
    <property type="entry name" value="GLYCOSYL TRANSFERASE-RELATED"/>
    <property type="match status" value="1"/>
</dbReference>
<evidence type="ECO:0000256" key="1">
    <source>
        <dbReference type="SAM" id="MobiDB-lite"/>
    </source>
</evidence>
<keyword evidence="3" id="KW-0378">Hydrolase</keyword>
<dbReference type="InterPro" id="IPR011330">
    <property type="entry name" value="Glyco_hydro/deAcase_b/a-brl"/>
</dbReference>
<dbReference type="InterPro" id="IPR050248">
    <property type="entry name" value="Polysacc_deacetylase_ArnD"/>
</dbReference>
<evidence type="ECO:0000313" key="3">
    <source>
        <dbReference type="EMBL" id="MDT0570626.1"/>
    </source>
</evidence>
<feature type="domain" description="NodB homology" evidence="2">
    <location>
        <begin position="165"/>
        <end position="347"/>
    </location>
</feature>